<comment type="caution">
    <text evidence="2">The sequence shown here is derived from an EMBL/GenBank/DDBJ whole genome shotgun (WGS) entry which is preliminary data.</text>
</comment>
<reference evidence="3" key="1">
    <citation type="journal article" date="2019" name="Plant Biotechnol. J.">
        <title>Genome sequencing of the Australian wild diploid species Gossypium australe highlights disease resistance and delayed gland morphogenesis.</title>
        <authorList>
            <person name="Cai Y."/>
            <person name="Cai X."/>
            <person name="Wang Q."/>
            <person name="Wang P."/>
            <person name="Zhang Y."/>
            <person name="Cai C."/>
            <person name="Xu Y."/>
            <person name="Wang K."/>
            <person name="Zhou Z."/>
            <person name="Wang C."/>
            <person name="Geng S."/>
            <person name="Li B."/>
            <person name="Dong Q."/>
            <person name="Hou Y."/>
            <person name="Wang H."/>
            <person name="Ai P."/>
            <person name="Liu Z."/>
            <person name="Yi F."/>
            <person name="Sun M."/>
            <person name="An G."/>
            <person name="Cheng J."/>
            <person name="Zhang Y."/>
            <person name="Shi Q."/>
            <person name="Xie Y."/>
            <person name="Shi X."/>
            <person name="Chang Y."/>
            <person name="Huang F."/>
            <person name="Chen Y."/>
            <person name="Hong S."/>
            <person name="Mi L."/>
            <person name="Sun Q."/>
            <person name="Zhang L."/>
            <person name="Zhou B."/>
            <person name="Peng R."/>
            <person name="Zhang X."/>
            <person name="Liu F."/>
        </authorList>
    </citation>
    <scope>NUCLEOTIDE SEQUENCE [LARGE SCALE GENOMIC DNA]</scope>
    <source>
        <strain evidence="3">cv. PA1801</strain>
    </source>
</reference>
<dbReference type="OrthoDB" id="1909122at2759"/>
<feature type="domain" description="Tf2-1-like SH3-like" evidence="1">
    <location>
        <begin position="63"/>
        <end position="107"/>
    </location>
</feature>
<protein>
    <submittedName>
        <fullName evidence="2">DNA/RNA polymerase superfamily protein</fullName>
    </submittedName>
</protein>
<dbReference type="Pfam" id="PF24626">
    <property type="entry name" value="SH3_Tf2-1"/>
    <property type="match status" value="1"/>
</dbReference>
<dbReference type="AlphaFoldDB" id="A0A5B6WQN5"/>
<dbReference type="PANTHER" id="PTHR46148:SF44">
    <property type="entry name" value="GAG-POL POLYPROTEIN"/>
    <property type="match status" value="1"/>
</dbReference>
<gene>
    <name evidence="2" type="ORF">EPI10_006299</name>
</gene>
<name>A0A5B6WQN5_9ROSI</name>
<dbReference type="InterPro" id="IPR056924">
    <property type="entry name" value="SH3_Tf2-1"/>
</dbReference>
<evidence type="ECO:0000259" key="1">
    <source>
        <dbReference type="Pfam" id="PF24626"/>
    </source>
</evidence>
<evidence type="ECO:0000313" key="3">
    <source>
        <dbReference type="Proteomes" id="UP000325315"/>
    </source>
</evidence>
<dbReference type="EMBL" id="SMMG02000002">
    <property type="protein sequence ID" value="KAA3484201.1"/>
    <property type="molecule type" value="Genomic_DNA"/>
</dbReference>
<dbReference type="PANTHER" id="PTHR46148">
    <property type="entry name" value="CHROMO DOMAIN-CONTAINING PROTEIN"/>
    <property type="match status" value="1"/>
</dbReference>
<evidence type="ECO:0000313" key="2">
    <source>
        <dbReference type="EMBL" id="KAA3484201.1"/>
    </source>
</evidence>
<dbReference type="Proteomes" id="UP000325315">
    <property type="component" value="Unassembled WGS sequence"/>
</dbReference>
<accession>A0A5B6WQN5</accession>
<sequence>MVPFEALYRQKCRTPLYWSELSKSNLNYSLLPKRHIRSSEVVCKFEKKRYRIFRWRSSIFRSLTWKKVLRFGRKGKLSPRFIGPYEIIERIGHVAYRLVLPPELKKITIEYMSDPSHIITPSEIELQSDLSYFEELIRILAHEVKELRNK</sequence>
<organism evidence="2 3">
    <name type="scientific">Gossypium australe</name>
    <dbReference type="NCBI Taxonomy" id="47621"/>
    <lineage>
        <taxon>Eukaryota</taxon>
        <taxon>Viridiplantae</taxon>
        <taxon>Streptophyta</taxon>
        <taxon>Embryophyta</taxon>
        <taxon>Tracheophyta</taxon>
        <taxon>Spermatophyta</taxon>
        <taxon>Magnoliopsida</taxon>
        <taxon>eudicotyledons</taxon>
        <taxon>Gunneridae</taxon>
        <taxon>Pentapetalae</taxon>
        <taxon>rosids</taxon>
        <taxon>malvids</taxon>
        <taxon>Malvales</taxon>
        <taxon>Malvaceae</taxon>
        <taxon>Malvoideae</taxon>
        <taxon>Gossypium</taxon>
    </lineage>
</organism>
<keyword evidence="3" id="KW-1185">Reference proteome</keyword>
<proteinExistence type="predicted"/>